<accession>A0A9D4A212</accession>
<dbReference type="Proteomes" id="UP000828251">
    <property type="component" value="Unassembled WGS sequence"/>
</dbReference>
<name>A0A9D4A212_9ROSI</name>
<gene>
    <name evidence="1" type="ORF">J1N35_021638</name>
</gene>
<dbReference type="EMBL" id="JAIQCV010000007">
    <property type="protein sequence ID" value="KAH1081877.1"/>
    <property type="molecule type" value="Genomic_DNA"/>
</dbReference>
<protein>
    <submittedName>
        <fullName evidence="1">Uncharacterized protein</fullName>
    </submittedName>
</protein>
<keyword evidence="2" id="KW-1185">Reference proteome</keyword>
<proteinExistence type="predicted"/>
<sequence>MRPEDPPDPIDPVVDDFGRTVSLGENTIPSWKDKTVVVKLLGRKISYHVMSSRLQAIWKTKQALQILDLEND</sequence>
<dbReference type="AlphaFoldDB" id="A0A9D4A212"/>
<evidence type="ECO:0000313" key="1">
    <source>
        <dbReference type="EMBL" id="KAH1081877.1"/>
    </source>
</evidence>
<evidence type="ECO:0000313" key="2">
    <source>
        <dbReference type="Proteomes" id="UP000828251"/>
    </source>
</evidence>
<reference evidence="1 2" key="1">
    <citation type="journal article" date="2021" name="Plant Biotechnol. J.">
        <title>Multi-omics assisted identification of the key and species-specific regulatory components of drought-tolerant mechanisms in Gossypium stocksii.</title>
        <authorList>
            <person name="Yu D."/>
            <person name="Ke L."/>
            <person name="Zhang D."/>
            <person name="Wu Y."/>
            <person name="Sun Y."/>
            <person name="Mei J."/>
            <person name="Sun J."/>
            <person name="Sun Y."/>
        </authorList>
    </citation>
    <scope>NUCLEOTIDE SEQUENCE [LARGE SCALE GENOMIC DNA]</scope>
    <source>
        <strain evidence="2">cv. E1</strain>
        <tissue evidence="1">Leaf</tissue>
    </source>
</reference>
<organism evidence="1 2">
    <name type="scientific">Gossypium stocksii</name>
    <dbReference type="NCBI Taxonomy" id="47602"/>
    <lineage>
        <taxon>Eukaryota</taxon>
        <taxon>Viridiplantae</taxon>
        <taxon>Streptophyta</taxon>
        <taxon>Embryophyta</taxon>
        <taxon>Tracheophyta</taxon>
        <taxon>Spermatophyta</taxon>
        <taxon>Magnoliopsida</taxon>
        <taxon>eudicotyledons</taxon>
        <taxon>Gunneridae</taxon>
        <taxon>Pentapetalae</taxon>
        <taxon>rosids</taxon>
        <taxon>malvids</taxon>
        <taxon>Malvales</taxon>
        <taxon>Malvaceae</taxon>
        <taxon>Malvoideae</taxon>
        <taxon>Gossypium</taxon>
    </lineage>
</organism>
<dbReference type="OrthoDB" id="1002260at2759"/>
<comment type="caution">
    <text evidence="1">The sequence shown here is derived from an EMBL/GenBank/DDBJ whole genome shotgun (WGS) entry which is preliminary data.</text>
</comment>